<sequence length="64" mass="6996">MEKRVFGIILTVLGIIGLIMAAMNFMNGGSNTHNVKEIFTYSILGVVFFFSGIALIRSTRDKAA</sequence>
<keyword evidence="1" id="KW-0472">Membrane</keyword>
<proteinExistence type="predicted"/>
<dbReference type="RefSeq" id="WP_217791042.1">
    <property type="nucleotide sequence ID" value="NZ_JAHSPG010000005.1"/>
</dbReference>
<keyword evidence="3" id="KW-1185">Reference proteome</keyword>
<accession>A0A9E2S9T1</accession>
<protein>
    <submittedName>
        <fullName evidence="2">Uncharacterized protein</fullName>
    </submittedName>
</protein>
<dbReference type="Proteomes" id="UP000812270">
    <property type="component" value="Unassembled WGS sequence"/>
</dbReference>
<name>A0A9E2S9T1_9BACT</name>
<organism evidence="2 3">
    <name type="scientific">Pinibacter aurantiacus</name>
    <dbReference type="NCBI Taxonomy" id="2851599"/>
    <lineage>
        <taxon>Bacteria</taxon>
        <taxon>Pseudomonadati</taxon>
        <taxon>Bacteroidota</taxon>
        <taxon>Chitinophagia</taxon>
        <taxon>Chitinophagales</taxon>
        <taxon>Chitinophagaceae</taxon>
        <taxon>Pinibacter</taxon>
    </lineage>
</organism>
<evidence type="ECO:0000256" key="1">
    <source>
        <dbReference type="SAM" id="Phobius"/>
    </source>
</evidence>
<keyword evidence="1" id="KW-0812">Transmembrane</keyword>
<reference evidence="2" key="1">
    <citation type="submission" date="2021-06" db="EMBL/GenBank/DDBJ databases">
        <authorList>
            <person name="Huq M.A."/>
        </authorList>
    </citation>
    <scope>NUCLEOTIDE SEQUENCE</scope>
    <source>
        <strain evidence="2">MAH-26</strain>
    </source>
</reference>
<comment type="caution">
    <text evidence="2">The sequence shown here is derived from an EMBL/GenBank/DDBJ whole genome shotgun (WGS) entry which is preliminary data.</text>
</comment>
<feature type="transmembrane region" description="Helical" evidence="1">
    <location>
        <begin position="38"/>
        <end position="56"/>
    </location>
</feature>
<evidence type="ECO:0000313" key="3">
    <source>
        <dbReference type="Proteomes" id="UP000812270"/>
    </source>
</evidence>
<evidence type="ECO:0000313" key="2">
    <source>
        <dbReference type="EMBL" id="MBV4357397.1"/>
    </source>
</evidence>
<dbReference type="EMBL" id="JAHSPG010000005">
    <property type="protein sequence ID" value="MBV4357397.1"/>
    <property type="molecule type" value="Genomic_DNA"/>
</dbReference>
<keyword evidence="1" id="KW-1133">Transmembrane helix</keyword>
<feature type="transmembrane region" description="Helical" evidence="1">
    <location>
        <begin position="5"/>
        <end position="26"/>
    </location>
</feature>
<dbReference type="AlphaFoldDB" id="A0A9E2S9T1"/>
<gene>
    <name evidence="2" type="ORF">KTO63_09585</name>
</gene>